<name>A0A146G6W0_TERSA</name>
<feature type="binding site" evidence="5">
    <location>
        <position position="142"/>
    </location>
    <ligand>
        <name>UTP</name>
        <dbReference type="ChEBI" id="CHEBI:46398"/>
    </ligand>
</feature>
<sequence>MESAGLSKAAIAAFERSYGLLAANESGLIPESAITPAQGLPLYEDVATTQATPDLLAKTVLLKLNGGLGTGMGLEKAKSLLPVRDGQTFLDLIVRQVLAARKATGSDLKFLLLNSFSTSEDTLAHLAKYPELGKPSDLELMQNKVPKIDAATLAPVEWSVDRDHEWCPPGHGDLYPAILGSGMLQQLLDAGYRYLFVSNSDNLGATLDLGLLGWFAASGKPFVMEVTARTAADRKGGHLASRATDGQLLLRESAQCPDEDMDAFQDISKHRYFNTNNLWLRLDLLAEALDANGGLLPLPVIKNKKTVDPRDKKSPAVYQLETAMGAAIECFADAGAVVVPRTRFAPVKTTADLLALRSDAYVITDDGRAVLAPERNGIPPEINLDGDHFKMVDQLDVALAGGVPSLIRCKRLDVKGPAKFTSSDVYEGDAVVDVRS</sequence>
<dbReference type="GO" id="GO:0006011">
    <property type="term" value="P:UDP-alpha-D-glucose metabolic process"/>
    <property type="evidence" value="ECO:0007669"/>
    <property type="project" value="InterPro"/>
</dbReference>
<evidence type="ECO:0000256" key="4">
    <source>
        <dbReference type="PIRSR" id="PIRSR000806-1"/>
    </source>
</evidence>
<keyword evidence="2 6" id="KW-0808">Transferase</keyword>
<dbReference type="CDD" id="cd00897">
    <property type="entry name" value="UGPase_euk"/>
    <property type="match status" value="1"/>
</dbReference>
<organism evidence="6 7">
    <name type="scientific">Terrimicrobium sacchariphilum</name>
    <dbReference type="NCBI Taxonomy" id="690879"/>
    <lineage>
        <taxon>Bacteria</taxon>
        <taxon>Pseudomonadati</taxon>
        <taxon>Verrucomicrobiota</taxon>
        <taxon>Terrimicrobiia</taxon>
        <taxon>Terrimicrobiales</taxon>
        <taxon>Terrimicrobiaceae</taxon>
        <taxon>Terrimicrobium</taxon>
    </lineage>
</organism>
<comment type="similarity">
    <text evidence="1">Belongs to the UDPGP type 1 family.</text>
</comment>
<evidence type="ECO:0000256" key="5">
    <source>
        <dbReference type="PIRSR" id="PIRSR000806-2"/>
    </source>
</evidence>
<feature type="binding site" evidence="5">
    <location>
        <position position="170"/>
    </location>
    <ligand>
        <name>UTP</name>
        <dbReference type="ChEBI" id="CHEBI:46398"/>
    </ligand>
</feature>
<dbReference type="SUPFAM" id="SSF53448">
    <property type="entry name" value="Nucleotide-diphospho-sugar transferases"/>
    <property type="match status" value="1"/>
</dbReference>
<proteinExistence type="inferred from homology"/>
<protein>
    <submittedName>
        <fullName evidence="6">UTP--glucose-1-phosphate uridylyltransferase</fullName>
    </submittedName>
</protein>
<dbReference type="InterPro" id="IPR002618">
    <property type="entry name" value="UDPGP_fam"/>
</dbReference>
<evidence type="ECO:0000256" key="2">
    <source>
        <dbReference type="ARBA" id="ARBA00022679"/>
    </source>
</evidence>
<feature type="binding site" evidence="5">
    <location>
        <position position="78"/>
    </location>
    <ligand>
        <name>UTP</name>
        <dbReference type="ChEBI" id="CHEBI:46398"/>
    </ligand>
</feature>
<dbReference type="Gene3D" id="3.90.550.10">
    <property type="entry name" value="Spore Coat Polysaccharide Biosynthesis Protein SpsA, Chain A"/>
    <property type="match status" value="1"/>
</dbReference>
<reference evidence="7" key="1">
    <citation type="journal article" date="2017" name="Genome Announc.">
        <title>Draft Genome Sequence of Terrimicrobium sacchariphilum NM-5T, a Facultative Anaerobic Soil Bacterium of the Class Spartobacteria.</title>
        <authorList>
            <person name="Qiu Y.L."/>
            <person name="Tourlousse D.M."/>
            <person name="Matsuura N."/>
            <person name="Ohashi A."/>
            <person name="Sekiguchi Y."/>
        </authorList>
    </citation>
    <scope>NUCLEOTIDE SEQUENCE [LARGE SCALE GENOMIC DNA]</scope>
    <source>
        <strain evidence="7">NM-5</strain>
    </source>
</reference>
<dbReference type="PANTHER" id="PTHR43511">
    <property type="match status" value="1"/>
</dbReference>
<dbReference type="InterPro" id="IPR016267">
    <property type="entry name" value="UDPGP_trans"/>
</dbReference>
<dbReference type="Pfam" id="PF01704">
    <property type="entry name" value="UDPGP"/>
    <property type="match status" value="1"/>
</dbReference>
<keyword evidence="7" id="KW-1185">Reference proteome</keyword>
<dbReference type="InParanoid" id="A0A146G6W0"/>
<evidence type="ECO:0000256" key="3">
    <source>
        <dbReference type="ARBA" id="ARBA00022695"/>
    </source>
</evidence>
<comment type="caution">
    <text evidence="6">The sequence shown here is derived from an EMBL/GenBank/DDBJ whole genome shotgun (WGS) entry which is preliminary data.</text>
</comment>
<keyword evidence="3 6" id="KW-0548">Nucleotidyltransferase</keyword>
<evidence type="ECO:0000313" key="6">
    <source>
        <dbReference type="EMBL" id="GAT33469.1"/>
    </source>
</evidence>
<gene>
    <name evidence="6" type="ORF">TSACC_21886</name>
</gene>
<dbReference type="Gene3D" id="2.160.10.10">
    <property type="entry name" value="Hexapeptide repeat proteins"/>
    <property type="match status" value="1"/>
</dbReference>
<evidence type="ECO:0000313" key="7">
    <source>
        <dbReference type="Proteomes" id="UP000076023"/>
    </source>
</evidence>
<feature type="binding site" evidence="4">
    <location>
        <position position="171"/>
    </location>
    <ligand>
        <name>substrate</name>
    </ligand>
</feature>
<dbReference type="EMBL" id="BDCO01000002">
    <property type="protein sequence ID" value="GAT33469.1"/>
    <property type="molecule type" value="Genomic_DNA"/>
</dbReference>
<dbReference type="InterPro" id="IPR029044">
    <property type="entry name" value="Nucleotide-diphossugar_trans"/>
</dbReference>
<dbReference type="GO" id="GO:0003983">
    <property type="term" value="F:UTP:glucose-1-phosphate uridylyltransferase activity"/>
    <property type="evidence" value="ECO:0007669"/>
    <property type="project" value="InterPro"/>
</dbReference>
<dbReference type="PIRSF" id="PIRSF000806">
    <property type="entry name" value="UDPGP"/>
    <property type="match status" value="1"/>
</dbReference>
<evidence type="ECO:0000256" key="1">
    <source>
        <dbReference type="ARBA" id="ARBA00010401"/>
    </source>
</evidence>
<feature type="binding site" evidence="5">
    <location>
        <position position="201"/>
    </location>
    <ligand>
        <name>UTP</name>
        <dbReference type="ChEBI" id="CHEBI:46398"/>
    </ligand>
</feature>
<dbReference type="Proteomes" id="UP000076023">
    <property type="component" value="Unassembled WGS sequence"/>
</dbReference>
<feature type="binding site" evidence="5">
    <location>
        <position position="348"/>
    </location>
    <ligand>
        <name>UTP</name>
        <dbReference type="ChEBI" id="CHEBI:46398"/>
    </ligand>
</feature>
<accession>A0A146G6W0</accession>
<dbReference type="AlphaFoldDB" id="A0A146G6W0"/>
<dbReference type="STRING" id="690879.TSACC_21886"/>